<comment type="caution">
    <text evidence="2">The sequence shown here is derived from an EMBL/GenBank/DDBJ whole genome shotgun (WGS) entry which is preliminary data.</text>
</comment>
<feature type="transmembrane region" description="Helical" evidence="1">
    <location>
        <begin position="205"/>
        <end position="227"/>
    </location>
</feature>
<reference evidence="2 3" key="1">
    <citation type="submission" date="2019-04" db="EMBL/GenBank/DDBJ databases">
        <authorList>
            <person name="Dong K."/>
        </authorList>
    </citation>
    <scope>NUCLEOTIDE SEQUENCE [LARGE SCALE GENOMIC DNA]</scope>
    <source>
        <strain evidence="3">dk3543</strain>
    </source>
</reference>
<dbReference type="Proteomes" id="UP000307808">
    <property type="component" value="Unassembled WGS sequence"/>
</dbReference>
<dbReference type="EMBL" id="SZPY01000003">
    <property type="protein sequence ID" value="TKI61253.1"/>
    <property type="molecule type" value="Genomic_DNA"/>
</dbReference>
<organism evidence="2 3">
    <name type="scientific">Nocardioides jishulii</name>
    <dbReference type="NCBI Taxonomy" id="2575440"/>
    <lineage>
        <taxon>Bacteria</taxon>
        <taxon>Bacillati</taxon>
        <taxon>Actinomycetota</taxon>
        <taxon>Actinomycetes</taxon>
        <taxon>Propionibacteriales</taxon>
        <taxon>Nocardioidaceae</taxon>
        <taxon>Nocardioides</taxon>
    </lineage>
</organism>
<keyword evidence="3" id="KW-1185">Reference proteome</keyword>
<dbReference type="AlphaFoldDB" id="A0A4V5TJW4"/>
<evidence type="ECO:0000313" key="2">
    <source>
        <dbReference type="EMBL" id="TKI61253.1"/>
    </source>
</evidence>
<evidence type="ECO:0000256" key="1">
    <source>
        <dbReference type="SAM" id="Phobius"/>
    </source>
</evidence>
<keyword evidence="1" id="KW-0472">Membrane</keyword>
<sequence>MSGSVVQRRGWWIGSAAGVVVAVGVVAGSYVQQQAEADPYATSGGLHRTTTRDVPPPVDTVRALLEQDSPLAVHPDLVDTVDPEALRQAREVLEEAGQSPVRRVAYVPWDTSVHSGFTPSGAMAQWMDGVGEDGHYVMVFQGGSFLTGAIGLDDQYLRSGAEGQPGPALLRVATEVAQWPAASRDGASDADEAGDDGELPLLGELALGTLAGGVLATLTVLPAFWGVRSRRKHRRTREG</sequence>
<protein>
    <submittedName>
        <fullName evidence="2">Uncharacterized protein</fullName>
    </submittedName>
</protein>
<keyword evidence="1" id="KW-0812">Transmembrane</keyword>
<accession>A0A4V5TJW4</accession>
<gene>
    <name evidence="2" type="ORF">FC770_10470</name>
</gene>
<dbReference type="RefSeq" id="WP_137066093.1">
    <property type="nucleotide sequence ID" value="NZ_CP040748.1"/>
</dbReference>
<evidence type="ECO:0000313" key="3">
    <source>
        <dbReference type="Proteomes" id="UP000307808"/>
    </source>
</evidence>
<dbReference type="OrthoDB" id="3631775at2"/>
<feature type="transmembrane region" description="Helical" evidence="1">
    <location>
        <begin position="12"/>
        <end position="31"/>
    </location>
</feature>
<proteinExistence type="predicted"/>
<keyword evidence="1" id="KW-1133">Transmembrane helix</keyword>
<name>A0A4V5TJW4_9ACTN</name>